<evidence type="ECO:0000256" key="2">
    <source>
        <dbReference type="ARBA" id="ARBA00023274"/>
    </source>
</evidence>
<keyword evidence="1 3" id="KW-0689">Ribosomal protein</keyword>
<organism evidence="5 6">
    <name type="scientific">Candidatus Iainarchaeum sp</name>
    <dbReference type="NCBI Taxonomy" id="3101447"/>
    <lineage>
        <taxon>Archaea</taxon>
        <taxon>Candidatus Iainarchaeota</taxon>
        <taxon>Candidatus Iainarchaeia</taxon>
        <taxon>Candidatus Iainarchaeales</taxon>
        <taxon>Candidatus Iainarchaeaceae</taxon>
        <taxon>Candidatus Iainarchaeum</taxon>
    </lineage>
</organism>
<name>A0A7K4BYB0_9ARCH</name>
<dbReference type="GO" id="GO:0005840">
    <property type="term" value="C:ribosome"/>
    <property type="evidence" value="ECO:0007669"/>
    <property type="project" value="UniProtKB-KW"/>
</dbReference>
<dbReference type="GO" id="GO:0003735">
    <property type="term" value="F:structural constituent of ribosome"/>
    <property type="evidence" value="ECO:0007669"/>
    <property type="project" value="InterPro"/>
</dbReference>
<dbReference type="PROSITE" id="PS00475">
    <property type="entry name" value="RIBOSOMAL_L15"/>
    <property type="match status" value="1"/>
</dbReference>
<dbReference type="GO" id="GO:1990904">
    <property type="term" value="C:ribonucleoprotein complex"/>
    <property type="evidence" value="ECO:0007669"/>
    <property type="project" value="UniProtKB-KW"/>
</dbReference>
<evidence type="ECO:0000313" key="5">
    <source>
        <dbReference type="EMBL" id="NMA44240.1"/>
    </source>
</evidence>
<evidence type="ECO:0000313" key="6">
    <source>
        <dbReference type="Proteomes" id="UP000526302"/>
    </source>
</evidence>
<reference evidence="5 6" key="1">
    <citation type="journal article" date="2020" name="Biotechnol. Biofuels">
        <title>New insights from the biogas microbiome by comprehensive genome-resolved metagenomics of nearly 1600 species originating from multiple anaerobic digesters.</title>
        <authorList>
            <person name="Campanaro S."/>
            <person name="Treu L."/>
            <person name="Rodriguez-R L.M."/>
            <person name="Kovalovszki A."/>
            <person name="Ziels R.M."/>
            <person name="Maus I."/>
            <person name="Zhu X."/>
            <person name="Kougias P.G."/>
            <person name="Basile A."/>
            <person name="Luo G."/>
            <person name="Schluter A."/>
            <person name="Konstantinidis K.T."/>
            <person name="Angelidaki I."/>
        </authorList>
    </citation>
    <scope>NUCLEOTIDE SEQUENCE [LARGE SCALE GENOMIC DNA]</scope>
    <source>
        <strain evidence="5">AS22ysBPME_79</strain>
    </source>
</reference>
<dbReference type="Proteomes" id="UP000526302">
    <property type="component" value="Unassembled WGS sequence"/>
</dbReference>
<feature type="domain" description="Large ribosomal subunit protein uL15/eL18" evidence="4">
    <location>
        <begin position="36"/>
        <end position="95"/>
    </location>
</feature>
<evidence type="ECO:0000256" key="1">
    <source>
        <dbReference type="ARBA" id="ARBA00022980"/>
    </source>
</evidence>
<dbReference type="InterPro" id="IPR036227">
    <property type="entry name" value="Ribosomal_uL15/eL18_sf"/>
</dbReference>
<dbReference type="SUPFAM" id="SSF52080">
    <property type="entry name" value="Ribosomal proteins L15p and L18e"/>
    <property type="match status" value="1"/>
</dbReference>
<comment type="similarity">
    <text evidence="3">Belongs to the universal ribosomal protein uL15 family.</text>
</comment>
<sequence>MTKKLETIKLVASLEKAARKTKKPIWENLAKRAMCKRRAKKQINLDKLNTLAKKFKGKTLIVPGKILAKGELTEKVTIVAISASESAKEKIAKSGKYIPLIELANNATKAKTNELVIVN</sequence>
<dbReference type="AlphaFoldDB" id="A0A7K4BYB0"/>
<comment type="caution">
    <text evidence="5">The sequence shown here is derived from an EMBL/GenBank/DDBJ whole genome shotgun (WGS) entry which is preliminary data.</text>
</comment>
<gene>
    <name evidence="5" type="ORF">GX950_00295</name>
</gene>
<dbReference type="EMBL" id="JAAZKV010000001">
    <property type="protein sequence ID" value="NMA44240.1"/>
    <property type="molecule type" value="Genomic_DNA"/>
</dbReference>
<keyword evidence="2 3" id="KW-0687">Ribonucleoprotein</keyword>
<dbReference type="InterPro" id="IPR021131">
    <property type="entry name" value="Ribosomal_uL15/eL18"/>
</dbReference>
<dbReference type="NCBIfam" id="NF003079">
    <property type="entry name" value="PRK04005.1"/>
    <property type="match status" value="1"/>
</dbReference>
<accession>A0A7K4BYB0</accession>
<evidence type="ECO:0000256" key="3">
    <source>
        <dbReference type="RuleBase" id="RU003888"/>
    </source>
</evidence>
<dbReference type="Pfam" id="PF00828">
    <property type="entry name" value="Ribosomal_L27A"/>
    <property type="match status" value="1"/>
</dbReference>
<dbReference type="GO" id="GO:0006412">
    <property type="term" value="P:translation"/>
    <property type="evidence" value="ECO:0007669"/>
    <property type="project" value="InterPro"/>
</dbReference>
<dbReference type="InterPro" id="IPR001196">
    <property type="entry name" value="Ribosomal_uL15_CS"/>
</dbReference>
<protein>
    <submittedName>
        <fullName evidence="5">50S ribosomal protein L18e</fullName>
    </submittedName>
</protein>
<evidence type="ECO:0000259" key="4">
    <source>
        <dbReference type="Pfam" id="PF00828"/>
    </source>
</evidence>
<dbReference type="Gene3D" id="3.100.10.10">
    <property type="match status" value="1"/>
</dbReference>
<proteinExistence type="inferred from homology"/>